<evidence type="ECO:0000313" key="2">
    <source>
        <dbReference type="EMBL" id="GFN79342.1"/>
    </source>
</evidence>
<dbReference type="PANTHER" id="PTHR47027">
    <property type="entry name" value="REVERSE TRANSCRIPTASE DOMAIN-CONTAINING PROTEIN"/>
    <property type="match status" value="1"/>
</dbReference>
<feature type="domain" description="Reverse transcriptase" evidence="1">
    <location>
        <begin position="1"/>
        <end position="88"/>
    </location>
</feature>
<keyword evidence="3" id="KW-1185">Reference proteome</keyword>
<dbReference type="InterPro" id="IPR000477">
    <property type="entry name" value="RT_dom"/>
</dbReference>
<proteinExistence type="predicted"/>
<dbReference type="PANTHER" id="PTHR47027:SF8">
    <property type="entry name" value="RIBONUCLEASE H"/>
    <property type="match status" value="1"/>
</dbReference>
<gene>
    <name evidence="2" type="ORF">PoB_000584800</name>
</gene>
<evidence type="ECO:0000313" key="3">
    <source>
        <dbReference type="Proteomes" id="UP000735302"/>
    </source>
</evidence>
<evidence type="ECO:0000259" key="1">
    <source>
        <dbReference type="PROSITE" id="PS50878"/>
    </source>
</evidence>
<name>A0AAV3YB16_9GAST</name>
<dbReference type="Proteomes" id="UP000735302">
    <property type="component" value="Unassembled WGS sequence"/>
</dbReference>
<protein>
    <submittedName>
        <fullName evidence="2">Endonuclease-reverse transcriptase</fullName>
    </submittedName>
</protein>
<keyword evidence="2" id="KW-0255">Endonuclease</keyword>
<comment type="caution">
    <text evidence="2">The sequence shown here is derived from an EMBL/GenBank/DDBJ whole genome shotgun (WGS) entry which is preliminary data.</text>
</comment>
<dbReference type="EMBL" id="BLXT01000662">
    <property type="protein sequence ID" value="GFN79342.1"/>
    <property type="molecule type" value="Genomic_DNA"/>
</dbReference>
<dbReference type="GO" id="GO:0004519">
    <property type="term" value="F:endonuclease activity"/>
    <property type="evidence" value="ECO:0007669"/>
    <property type="project" value="UniProtKB-KW"/>
</dbReference>
<sequence>MPGIKVGGKKIDNIRYADDTGFIVKNLTDLQKLVETTNIESKRKALNLTKRKGQVMVISRKAAKNCNIIVGIAKLKRKDTFKYLGVVITQNSKNAVEISPRIAQAKETKN</sequence>
<keyword evidence="2" id="KW-0540">Nuclease</keyword>
<dbReference type="AlphaFoldDB" id="A0AAV3YB16"/>
<organism evidence="2 3">
    <name type="scientific">Plakobranchus ocellatus</name>
    <dbReference type="NCBI Taxonomy" id="259542"/>
    <lineage>
        <taxon>Eukaryota</taxon>
        <taxon>Metazoa</taxon>
        <taxon>Spiralia</taxon>
        <taxon>Lophotrochozoa</taxon>
        <taxon>Mollusca</taxon>
        <taxon>Gastropoda</taxon>
        <taxon>Heterobranchia</taxon>
        <taxon>Euthyneura</taxon>
        <taxon>Panpulmonata</taxon>
        <taxon>Sacoglossa</taxon>
        <taxon>Placobranchoidea</taxon>
        <taxon>Plakobranchidae</taxon>
        <taxon>Plakobranchus</taxon>
    </lineage>
</organism>
<keyword evidence="2" id="KW-0378">Hydrolase</keyword>
<reference evidence="2 3" key="1">
    <citation type="journal article" date="2021" name="Elife">
        <title>Chloroplast acquisition without the gene transfer in kleptoplastic sea slugs, Plakobranchus ocellatus.</title>
        <authorList>
            <person name="Maeda T."/>
            <person name="Takahashi S."/>
            <person name="Yoshida T."/>
            <person name="Shimamura S."/>
            <person name="Takaki Y."/>
            <person name="Nagai Y."/>
            <person name="Toyoda A."/>
            <person name="Suzuki Y."/>
            <person name="Arimoto A."/>
            <person name="Ishii H."/>
            <person name="Satoh N."/>
            <person name="Nishiyama T."/>
            <person name="Hasebe M."/>
            <person name="Maruyama T."/>
            <person name="Minagawa J."/>
            <person name="Obokata J."/>
            <person name="Shigenobu S."/>
        </authorList>
    </citation>
    <scope>NUCLEOTIDE SEQUENCE [LARGE SCALE GENOMIC DNA]</scope>
</reference>
<dbReference type="PROSITE" id="PS50878">
    <property type="entry name" value="RT_POL"/>
    <property type="match status" value="1"/>
</dbReference>
<accession>A0AAV3YB16</accession>